<evidence type="ECO:0000313" key="1">
    <source>
        <dbReference type="EMBL" id="SDB95522.1"/>
    </source>
</evidence>
<accession>A0A1G6HMQ6</accession>
<name>A0A1G6HMQ6_9BACI</name>
<sequence length="32" mass="3128">MLVVVLGLAAVSSEVLDPGNPGLPYDASSKGA</sequence>
<dbReference type="EMBL" id="FMYM01000004">
    <property type="protein sequence ID" value="SDB95522.1"/>
    <property type="molecule type" value="Genomic_DNA"/>
</dbReference>
<dbReference type="Proteomes" id="UP000242662">
    <property type="component" value="Unassembled WGS sequence"/>
</dbReference>
<dbReference type="STRING" id="1464122.SAMN05421737_10482"/>
<keyword evidence="2" id="KW-1185">Reference proteome</keyword>
<protein>
    <submittedName>
        <fullName evidence="1">Uncharacterized protein</fullName>
    </submittedName>
</protein>
<reference evidence="2" key="1">
    <citation type="submission" date="2016-09" db="EMBL/GenBank/DDBJ databases">
        <authorList>
            <person name="Varghese N."/>
            <person name="Submissions S."/>
        </authorList>
    </citation>
    <scope>NUCLEOTIDE SEQUENCE [LARGE SCALE GENOMIC DNA]</scope>
    <source>
        <strain evidence="2">25nlg</strain>
    </source>
</reference>
<evidence type="ECO:0000313" key="2">
    <source>
        <dbReference type="Proteomes" id="UP000242662"/>
    </source>
</evidence>
<dbReference type="AlphaFoldDB" id="A0A1G6HMQ6"/>
<gene>
    <name evidence="1" type="ORF">SAMN05421737_10482</name>
</gene>
<proteinExistence type="predicted"/>
<organism evidence="1 2">
    <name type="scientific">Shouchella lonarensis</name>
    <dbReference type="NCBI Taxonomy" id="1464122"/>
    <lineage>
        <taxon>Bacteria</taxon>
        <taxon>Bacillati</taxon>
        <taxon>Bacillota</taxon>
        <taxon>Bacilli</taxon>
        <taxon>Bacillales</taxon>
        <taxon>Bacillaceae</taxon>
        <taxon>Shouchella</taxon>
    </lineage>
</organism>